<protein>
    <submittedName>
        <fullName evidence="2">Uncharacterized protein</fullName>
    </submittedName>
</protein>
<comment type="caution">
    <text evidence="2">The sequence shown here is derived from an EMBL/GenBank/DDBJ whole genome shotgun (WGS) entry which is preliminary data.</text>
</comment>
<dbReference type="EMBL" id="JBHSDR010000004">
    <property type="protein sequence ID" value="MFC4294717.1"/>
    <property type="molecule type" value="Genomic_DNA"/>
</dbReference>
<dbReference type="Proteomes" id="UP001595828">
    <property type="component" value="Unassembled WGS sequence"/>
</dbReference>
<dbReference type="InterPro" id="IPR009014">
    <property type="entry name" value="Transketo_C/PFOR_II"/>
</dbReference>
<evidence type="ECO:0000313" key="3">
    <source>
        <dbReference type="Proteomes" id="UP001595828"/>
    </source>
</evidence>
<evidence type="ECO:0000313" key="2">
    <source>
        <dbReference type="EMBL" id="MFC4294717.1"/>
    </source>
</evidence>
<dbReference type="RefSeq" id="WP_379538210.1">
    <property type="nucleotide sequence ID" value="NZ_JBHSDR010000004.1"/>
</dbReference>
<organism evidence="2 3">
    <name type="scientific">Novosphingobium tardum</name>
    <dbReference type="NCBI Taxonomy" id="1538021"/>
    <lineage>
        <taxon>Bacteria</taxon>
        <taxon>Pseudomonadati</taxon>
        <taxon>Pseudomonadota</taxon>
        <taxon>Alphaproteobacteria</taxon>
        <taxon>Sphingomonadales</taxon>
        <taxon>Sphingomonadaceae</taxon>
        <taxon>Novosphingobium</taxon>
    </lineage>
</organism>
<proteinExistence type="predicted"/>
<keyword evidence="3" id="KW-1185">Reference proteome</keyword>
<gene>
    <name evidence="2" type="ORF">ACFO0A_06545</name>
</gene>
<sequence length="67" mass="7247">MIDLRMILQWDREALLTSVAKTVCCPLAHEALTQFGNGAGIAGNRGPVRRNPTSQRKFAALGGSDQH</sequence>
<reference evidence="3" key="1">
    <citation type="journal article" date="2019" name="Int. J. Syst. Evol. Microbiol.">
        <title>The Global Catalogue of Microorganisms (GCM) 10K type strain sequencing project: providing services to taxonomists for standard genome sequencing and annotation.</title>
        <authorList>
            <consortium name="The Broad Institute Genomics Platform"/>
            <consortium name="The Broad Institute Genome Sequencing Center for Infectious Disease"/>
            <person name="Wu L."/>
            <person name="Ma J."/>
        </authorList>
    </citation>
    <scope>NUCLEOTIDE SEQUENCE [LARGE SCALE GENOMIC DNA]</scope>
    <source>
        <strain evidence="3">CGMCC 1.12989</strain>
    </source>
</reference>
<accession>A0ABV8RN62</accession>
<name>A0ABV8RN62_9SPHN</name>
<dbReference type="Gene3D" id="3.40.50.920">
    <property type="match status" value="1"/>
</dbReference>
<feature type="region of interest" description="Disordered" evidence="1">
    <location>
        <begin position="37"/>
        <end position="67"/>
    </location>
</feature>
<evidence type="ECO:0000256" key="1">
    <source>
        <dbReference type="SAM" id="MobiDB-lite"/>
    </source>
</evidence>